<name>A0A844QLW7_9HYPH</name>
<keyword evidence="3" id="KW-1185">Reference proteome</keyword>
<evidence type="ECO:0000256" key="1">
    <source>
        <dbReference type="SAM" id="MobiDB-lite"/>
    </source>
</evidence>
<feature type="region of interest" description="Disordered" evidence="1">
    <location>
        <begin position="55"/>
        <end position="78"/>
    </location>
</feature>
<comment type="caution">
    <text evidence="2">The sequence shown here is derived from an EMBL/GenBank/DDBJ whole genome shotgun (WGS) entry which is preliminary data.</text>
</comment>
<evidence type="ECO:0000313" key="2">
    <source>
        <dbReference type="EMBL" id="MVA98940.1"/>
    </source>
</evidence>
<dbReference type="AlphaFoldDB" id="A0A844QLW7"/>
<proteinExistence type="predicted"/>
<feature type="compositionally biased region" description="Basic residues" evidence="1">
    <location>
        <begin position="66"/>
        <end position="78"/>
    </location>
</feature>
<feature type="compositionally biased region" description="Polar residues" evidence="1">
    <location>
        <begin position="13"/>
        <end position="23"/>
    </location>
</feature>
<dbReference type="EMBL" id="WPHG01000004">
    <property type="protein sequence ID" value="MVA98940.1"/>
    <property type="molecule type" value="Genomic_DNA"/>
</dbReference>
<protein>
    <submittedName>
        <fullName evidence="2">Uncharacterized protein</fullName>
    </submittedName>
</protein>
<organism evidence="2 3">
    <name type="scientific">Nitratireductor arenosus</name>
    <dbReference type="NCBI Taxonomy" id="2682096"/>
    <lineage>
        <taxon>Bacteria</taxon>
        <taxon>Pseudomonadati</taxon>
        <taxon>Pseudomonadota</taxon>
        <taxon>Alphaproteobacteria</taxon>
        <taxon>Hyphomicrobiales</taxon>
        <taxon>Phyllobacteriaceae</taxon>
        <taxon>Nitratireductor</taxon>
    </lineage>
</organism>
<reference evidence="2 3" key="1">
    <citation type="submission" date="2019-12" db="EMBL/GenBank/DDBJ databases">
        <title>Nitratireductor arenosus sp. nov., Isolated from sea sand, Jeju island, South Korea.</title>
        <authorList>
            <person name="Kim W."/>
        </authorList>
    </citation>
    <scope>NUCLEOTIDE SEQUENCE [LARGE SCALE GENOMIC DNA]</scope>
    <source>
        <strain evidence="2 3">CAU 1489</strain>
    </source>
</reference>
<gene>
    <name evidence="2" type="ORF">GN330_16965</name>
</gene>
<dbReference type="Proteomes" id="UP000463224">
    <property type="component" value="Unassembled WGS sequence"/>
</dbReference>
<sequence>MRSISDFTAAPRSRSTSTKAEQTTAVAQSIIQEEVTARDKKTARLRKLRLAMAEKEAGTVKAAPARARRAPRKKQAAS</sequence>
<evidence type="ECO:0000313" key="3">
    <source>
        <dbReference type="Proteomes" id="UP000463224"/>
    </source>
</evidence>
<dbReference type="RefSeq" id="WP_156713911.1">
    <property type="nucleotide sequence ID" value="NZ_WPHG01000004.1"/>
</dbReference>
<accession>A0A844QLW7</accession>
<feature type="region of interest" description="Disordered" evidence="1">
    <location>
        <begin position="1"/>
        <end position="23"/>
    </location>
</feature>